<feature type="region of interest" description="Disordered" evidence="1">
    <location>
        <begin position="53"/>
        <end position="79"/>
    </location>
</feature>
<reference evidence="2" key="1">
    <citation type="submission" date="2023-07" db="EMBL/GenBank/DDBJ databases">
        <authorList>
            <consortium name="AG Swart"/>
            <person name="Singh M."/>
            <person name="Singh A."/>
            <person name="Seah K."/>
            <person name="Emmerich C."/>
        </authorList>
    </citation>
    <scope>NUCLEOTIDE SEQUENCE</scope>
    <source>
        <strain evidence="2">DP1</strain>
    </source>
</reference>
<evidence type="ECO:0000313" key="3">
    <source>
        <dbReference type="Proteomes" id="UP001295684"/>
    </source>
</evidence>
<evidence type="ECO:0000256" key="1">
    <source>
        <dbReference type="SAM" id="MobiDB-lite"/>
    </source>
</evidence>
<dbReference type="Proteomes" id="UP001295684">
    <property type="component" value="Unassembled WGS sequence"/>
</dbReference>
<gene>
    <name evidence="2" type="ORF">ECRASSUSDP1_LOCUS12150</name>
</gene>
<feature type="compositionally biased region" description="Basic and acidic residues" evidence="1">
    <location>
        <begin position="140"/>
        <end position="154"/>
    </location>
</feature>
<sequence>MTLELQKNKTKISDLKKAKGKKKLEYEQKCEEMRQEIFKLNYAKTKLENENKDLQDHLKRSEDKNIDLKNQNKADEEELNDLMESEIAKHKRTIESLKAENNNLSHKIASYKKKYKILSNPPESTTHKPKVVRSPTNKPPIEETKDGKTKKIEIECSETENDISVSELARESRASQSEESDTSIEYEGGQRDMEVLEEIEKVCVDNILEEYDRNEEF</sequence>
<protein>
    <submittedName>
        <fullName evidence="2">Uncharacterized protein</fullName>
    </submittedName>
</protein>
<proteinExistence type="predicted"/>
<dbReference type="EMBL" id="CAMPGE010012047">
    <property type="protein sequence ID" value="CAI2370831.1"/>
    <property type="molecule type" value="Genomic_DNA"/>
</dbReference>
<organism evidence="2 3">
    <name type="scientific">Euplotes crassus</name>
    <dbReference type="NCBI Taxonomy" id="5936"/>
    <lineage>
        <taxon>Eukaryota</taxon>
        <taxon>Sar</taxon>
        <taxon>Alveolata</taxon>
        <taxon>Ciliophora</taxon>
        <taxon>Intramacronucleata</taxon>
        <taxon>Spirotrichea</taxon>
        <taxon>Hypotrichia</taxon>
        <taxon>Euplotida</taxon>
        <taxon>Euplotidae</taxon>
        <taxon>Moneuplotes</taxon>
    </lineage>
</organism>
<dbReference type="AlphaFoldDB" id="A0AAD1UN15"/>
<keyword evidence="3" id="KW-1185">Reference proteome</keyword>
<evidence type="ECO:0000313" key="2">
    <source>
        <dbReference type="EMBL" id="CAI2370831.1"/>
    </source>
</evidence>
<comment type="caution">
    <text evidence="2">The sequence shown here is derived from an EMBL/GenBank/DDBJ whole genome shotgun (WGS) entry which is preliminary data.</text>
</comment>
<name>A0AAD1UN15_EUPCR</name>
<feature type="compositionally biased region" description="Basic and acidic residues" evidence="1">
    <location>
        <begin position="53"/>
        <end position="74"/>
    </location>
</feature>
<accession>A0AAD1UN15</accession>
<feature type="region of interest" description="Disordered" evidence="1">
    <location>
        <begin position="115"/>
        <end position="192"/>
    </location>
</feature>